<dbReference type="EMBL" id="UYRU01043840">
    <property type="protein sequence ID" value="VDK84070.1"/>
    <property type="molecule type" value="Genomic_DNA"/>
</dbReference>
<organism evidence="1 2">
    <name type="scientific">Dibothriocephalus latus</name>
    <name type="common">Fish tapeworm</name>
    <name type="synonym">Diphyllobothrium latum</name>
    <dbReference type="NCBI Taxonomy" id="60516"/>
    <lineage>
        <taxon>Eukaryota</taxon>
        <taxon>Metazoa</taxon>
        <taxon>Spiralia</taxon>
        <taxon>Lophotrochozoa</taxon>
        <taxon>Platyhelminthes</taxon>
        <taxon>Cestoda</taxon>
        <taxon>Eucestoda</taxon>
        <taxon>Diphyllobothriidea</taxon>
        <taxon>Diphyllobothriidae</taxon>
        <taxon>Dibothriocephalus</taxon>
    </lineage>
</organism>
<name>A0A3P6TYP6_DIBLA</name>
<proteinExistence type="predicted"/>
<accession>A0A3P6TYP6</accession>
<keyword evidence="2" id="KW-1185">Reference proteome</keyword>
<protein>
    <submittedName>
        <fullName evidence="1">Uncharacterized protein</fullName>
    </submittedName>
</protein>
<sequence>MMKFYGSRLTQVNADREIPTVFESVEAAITKPMPYKSDS</sequence>
<evidence type="ECO:0000313" key="1">
    <source>
        <dbReference type="EMBL" id="VDK84070.1"/>
    </source>
</evidence>
<dbReference type="AlphaFoldDB" id="A0A3P6TYP6"/>
<reference evidence="1 2" key="1">
    <citation type="submission" date="2018-11" db="EMBL/GenBank/DDBJ databases">
        <authorList>
            <consortium name="Pathogen Informatics"/>
        </authorList>
    </citation>
    <scope>NUCLEOTIDE SEQUENCE [LARGE SCALE GENOMIC DNA]</scope>
</reference>
<evidence type="ECO:0000313" key="2">
    <source>
        <dbReference type="Proteomes" id="UP000281553"/>
    </source>
</evidence>
<dbReference type="Proteomes" id="UP000281553">
    <property type="component" value="Unassembled WGS sequence"/>
</dbReference>
<gene>
    <name evidence="1" type="ORF">DILT_LOCUS3545</name>
</gene>